<dbReference type="PROSITE" id="PS50932">
    <property type="entry name" value="HTH_LACI_2"/>
    <property type="match status" value="1"/>
</dbReference>
<dbReference type="PANTHER" id="PTHR30146:SF109">
    <property type="entry name" value="HTH-TYPE TRANSCRIPTIONAL REGULATOR GALS"/>
    <property type="match status" value="1"/>
</dbReference>
<dbReference type="InterPro" id="IPR001761">
    <property type="entry name" value="Peripla_BP/Lac1_sug-bd_dom"/>
</dbReference>
<dbReference type="GO" id="GO:0003700">
    <property type="term" value="F:DNA-binding transcription factor activity"/>
    <property type="evidence" value="ECO:0007669"/>
    <property type="project" value="TreeGrafter"/>
</dbReference>
<dbReference type="EMBL" id="JACJVR010000015">
    <property type="protein sequence ID" value="MBB6690658.1"/>
    <property type="molecule type" value="Genomic_DNA"/>
</dbReference>
<keyword evidence="3" id="KW-0804">Transcription</keyword>
<proteinExistence type="predicted"/>
<dbReference type="CDD" id="cd01392">
    <property type="entry name" value="HTH_LacI"/>
    <property type="match status" value="1"/>
</dbReference>
<keyword evidence="2 5" id="KW-0238">DNA-binding</keyword>
<name>A0A841TUB7_9BACL</name>
<evidence type="ECO:0000313" key="6">
    <source>
        <dbReference type="Proteomes" id="UP000553776"/>
    </source>
</evidence>
<feature type="domain" description="HTH lacI-type" evidence="4">
    <location>
        <begin position="4"/>
        <end position="58"/>
    </location>
</feature>
<dbReference type="InterPro" id="IPR028082">
    <property type="entry name" value="Peripla_BP_I"/>
</dbReference>
<comment type="caution">
    <text evidence="5">The sequence shown here is derived from an EMBL/GenBank/DDBJ whole genome shotgun (WGS) entry which is preliminary data.</text>
</comment>
<sequence>MAKATIKEVAAEAEVSTATVSRVLNDSGYVSDEIRERVLEAVAKLNYQPSAIARSLKQDKTYMIGVIVPDISNPYFMGISRGIEDAVGAEGFQLMFCSSDENPEKEGRLLQLLREKRVDAVVLATAGGNDETVKALSESGLPIVLVDRKLGTETGGAGVLDLVAEDNEEGAYRLTGRLLEEGHVRIGVVNGPARVSTGRERFEGVLRAMRERGLREQPLVYNGAFSTEDGVRAVRKFLQADPKPTAIVSLNNRMSLGVLLEIVRSGLRIPEDMAVASFGEVEAISLLRQPGFYYIDQHPYDMGTRAGEILLRRIRKERAEEGPAIEIFRNEVNRIG</sequence>
<protein>
    <submittedName>
        <fullName evidence="5">LacI family DNA-binding transcriptional regulator</fullName>
    </submittedName>
</protein>
<keyword evidence="1" id="KW-0805">Transcription regulation</keyword>
<organism evidence="5 6">
    <name type="scientific">Cohnella xylanilytica</name>
    <dbReference type="NCBI Taxonomy" id="557555"/>
    <lineage>
        <taxon>Bacteria</taxon>
        <taxon>Bacillati</taxon>
        <taxon>Bacillota</taxon>
        <taxon>Bacilli</taxon>
        <taxon>Bacillales</taxon>
        <taxon>Paenibacillaceae</taxon>
        <taxon>Cohnella</taxon>
    </lineage>
</organism>
<dbReference type="InterPro" id="IPR010982">
    <property type="entry name" value="Lambda_DNA-bd_dom_sf"/>
</dbReference>
<dbReference type="SUPFAM" id="SSF47413">
    <property type="entry name" value="lambda repressor-like DNA-binding domains"/>
    <property type="match status" value="1"/>
</dbReference>
<evidence type="ECO:0000259" key="4">
    <source>
        <dbReference type="PROSITE" id="PS50932"/>
    </source>
</evidence>
<evidence type="ECO:0000256" key="1">
    <source>
        <dbReference type="ARBA" id="ARBA00023015"/>
    </source>
</evidence>
<dbReference type="PROSITE" id="PS00356">
    <property type="entry name" value="HTH_LACI_1"/>
    <property type="match status" value="1"/>
</dbReference>
<dbReference type="Pfam" id="PF00356">
    <property type="entry name" value="LacI"/>
    <property type="match status" value="1"/>
</dbReference>
<dbReference type="SUPFAM" id="SSF53822">
    <property type="entry name" value="Periplasmic binding protein-like I"/>
    <property type="match status" value="1"/>
</dbReference>
<dbReference type="AlphaFoldDB" id="A0A841TUB7"/>
<dbReference type="CDD" id="cd06267">
    <property type="entry name" value="PBP1_LacI_sugar_binding-like"/>
    <property type="match status" value="1"/>
</dbReference>
<evidence type="ECO:0000256" key="3">
    <source>
        <dbReference type="ARBA" id="ARBA00023163"/>
    </source>
</evidence>
<dbReference type="PANTHER" id="PTHR30146">
    <property type="entry name" value="LACI-RELATED TRANSCRIPTIONAL REPRESSOR"/>
    <property type="match status" value="1"/>
</dbReference>
<dbReference type="Gene3D" id="3.40.50.2300">
    <property type="match status" value="2"/>
</dbReference>
<dbReference type="Pfam" id="PF00532">
    <property type="entry name" value="Peripla_BP_1"/>
    <property type="match status" value="1"/>
</dbReference>
<dbReference type="GO" id="GO:0000976">
    <property type="term" value="F:transcription cis-regulatory region binding"/>
    <property type="evidence" value="ECO:0007669"/>
    <property type="project" value="TreeGrafter"/>
</dbReference>
<gene>
    <name evidence="5" type="ORF">H7B90_04495</name>
</gene>
<accession>A0A841TUB7</accession>
<evidence type="ECO:0000256" key="2">
    <source>
        <dbReference type="ARBA" id="ARBA00023125"/>
    </source>
</evidence>
<dbReference type="Gene3D" id="1.10.260.40">
    <property type="entry name" value="lambda repressor-like DNA-binding domains"/>
    <property type="match status" value="1"/>
</dbReference>
<dbReference type="RefSeq" id="WP_185134688.1">
    <property type="nucleotide sequence ID" value="NZ_JACJVR010000015.1"/>
</dbReference>
<dbReference type="InterPro" id="IPR000843">
    <property type="entry name" value="HTH_LacI"/>
</dbReference>
<evidence type="ECO:0000313" key="5">
    <source>
        <dbReference type="EMBL" id="MBB6690658.1"/>
    </source>
</evidence>
<keyword evidence="6" id="KW-1185">Reference proteome</keyword>
<dbReference type="Proteomes" id="UP000553776">
    <property type="component" value="Unassembled WGS sequence"/>
</dbReference>
<dbReference type="SMART" id="SM00354">
    <property type="entry name" value="HTH_LACI"/>
    <property type="match status" value="1"/>
</dbReference>
<reference evidence="5 6" key="1">
    <citation type="submission" date="2020-08" db="EMBL/GenBank/DDBJ databases">
        <title>Cohnella phylogeny.</title>
        <authorList>
            <person name="Dunlap C."/>
        </authorList>
    </citation>
    <scope>NUCLEOTIDE SEQUENCE [LARGE SCALE GENOMIC DNA]</scope>
    <source>
        <strain evidence="5 6">DSM 25239</strain>
    </source>
</reference>